<dbReference type="Proteomes" id="UP001220324">
    <property type="component" value="Unassembled WGS sequence"/>
</dbReference>
<dbReference type="Gene3D" id="3.10.310.10">
    <property type="entry name" value="Diaminopimelate Epimerase, Chain A, domain 1"/>
    <property type="match status" value="2"/>
</dbReference>
<gene>
    <name evidence="3" type="ORF">N7494_012930</name>
</gene>
<name>A0AAD6GC60_9EURO</name>
<dbReference type="PANTHER" id="PTHR13774">
    <property type="entry name" value="PHENAZINE BIOSYNTHESIS PROTEIN"/>
    <property type="match status" value="1"/>
</dbReference>
<evidence type="ECO:0000313" key="3">
    <source>
        <dbReference type="EMBL" id="KAJ5526280.1"/>
    </source>
</evidence>
<keyword evidence="4" id="KW-1185">Reference proteome</keyword>
<comment type="caution">
    <text evidence="3">The sequence shown here is derived from an EMBL/GenBank/DDBJ whole genome shotgun (WGS) entry which is preliminary data.</text>
</comment>
<dbReference type="GO" id="GO:0016853">
    <property type="term" value="F:isomerase activity"/>
    <property type="evidence" value="ECO:0007669"/>
    <property type="project" value="UniProtKB-KW"/>
</dbReference>
<dbReference type="PIRSF" id="PIRSF016184">
    <property type="entry name" value="PhzC_PhzF"/>
    <property type="match status" value="1"/>
</dbReference>
<sequence length="302" mass="32819">MEKVKAYNLSVFPYSTDNDNDGGNPTTIFLGAEDLTSEEMQSLTQKSGHECGFILPAPADTNPKCHYKMCYWVPNHEMEMCGHATVGAIWLLKQLGLLATTSTEDFLGISTLSGIVEAKVLPGASLASCEVLVSQPKGTVEELSHKYIPDILSSLGLAEEDLAPEYPIQNGCTSRTKTLIPLKSRDVIQNLTPNSESIRRVCEQIDSTGLYPYVVIDSTTQLIEARQFPRSVGYVEDPATGIAAAALLFGLVENGIVDHGTEKPVRVRQGWAMGKPSEISVCLRHGGEVGCWITGKVKWQSC</sequence>
<protein>
    <recommendedName>
        <fullName evidence="5">Isomerase</fullName>
    </recommendedName>
</protein>
<dbReference type="InterPro" id="IPR003719">
    <property type="entry name" value="Phenazine_PhzF-like"/>
</dbReference>
<dbReference type="AlphaFoldDB" id="A0AAD6GC60"/>
<reference evidence="3 4" key="1">
    <citation type="journal article" date="2023" name="IMA Fungus">
        <title>Comparative genomic study of the Penicillium genus elucidates a diverse pangenome and 15 lateral gene transfer events.</title>
        <authorList>
            <person name="Petersen C."/>
            <person name="Sorensen T."/>
            <person name="Nielsen M.R."/>
            <person name="Sondergaard T.E."/>
            <person name="Sorensen J.L."/>
            <person name="Fitzpatrick D.A."/>
            <person name="Frisvad J.C."/>
            <person name="Nielsen K.L."/>
        </authorList>
    </citation>
    <scope>NUCLEOTIDE SEQUENCE [LARGE SCALE GENOMIC DNA]</scope>
    <source>
        <strain evidence="3 4">IBT 35679</strain>
    </source>
</reference>
<evidence type="ECO:0000256" key="2">
    <source>
        <dbReference type="PIRSR" id="PIRSR016184-1"/>
    </source>
</evidence>
<proteinExistence type="predicted"/>
<evidence type="ECO:0000313" key="4">
    <source>
        <dbReference type="Proteomes" id="UP001220324"/>
    </source>
</evidence>
<dbReference type="GO" id="GO:0005737">
    <property type="term" value="C:cytoplasm"/>
    <property type="evidence" value="ECO:0007669"/>
    <property type="project" value="TreeGrafter"/>
</dbReference>
<dbReference type="PANTHER" id="PTHR13774:SF39">
    <property type="entry name" value="BIOSYNTHESIS PROTEIN, PUTATIVE-RELATED"/>
    <property type="match status" value="1"/>
</dbReference>
<dbReference type="EMBL" id="JAQIZZ010000008">
    <property type="protein sequence ID" value="KAJ5526280.1"/>
    <property type="molecule type" value="Genomic_DNA"/>
</dbReference>
<feature type="active site" evidence="2">
    <location>
        <position position="50"/>
    </location>
</feature>
<evidence type="ECO:0000256" key="1">
    <source>
        <dbReference type="ARBA" id="ARBA00023235"/>
    </source>
</evidence>
<dbReference type="NCBIfam" id="TIGR00654">
    <property type="entry name" value="PhzF_family"/>
    <property type="match status" value="1"/>
</dbReference>
<accession>A0AAD6GC60</accession>
<evidence type="ECO:0008006" key="5">
    <source>
        <dbReference type="Google" id="ProtNLM"/>
    </source>
</evidence>
<dbReference type="SUPFAM" id="SSF54506">
    <property type="entry name" value="Diaminopimelate epimerase-like"/>
    <property type="match status" value="1"/>
</dbReference>
<keyword evidence="1" id="KW-0413">Isomerase</keyword>
<organism evidence="3 4">
    <name type="scientific">Penicillium frequentans</name>
    <dbReference type="NCBI Taxonomy" id="3151616"/>
    <lineage>
        <taxon>Eukaryota</taxon>
        <taxon>Fungi</taxon>
        <taxon>Dikarya</taxon>
        <taxon>Ascomycota</taxon>
        <taxon>Pezizomycotina</taxon>
        <taxon>Eurotiomycetes</taxon>
        <taxon>Eurotiomycetidae</taxon>
        <taxon>Eurotiales</taxon>
        <taxon>Aspergillaceae</taxon>
        <taxon>Penicillium</taxon>
    </lineage>
</organism>
<dbReference type="Pfam" id="PF02567">
    <property type="entry name" value="PhzC-PhzF"/>
    <property type="match status" value="1"/>
</dbReference>